<dbReference type="Proteomes" id="UP000032633">
    <property type="component" value="Chromosome"/>
</dbReference>
<dbReference type="SMART" id="SM00347">
    <property type="entry name" value="HTH_MARR"/>
    <property type="match status" value="1"/>
</dbReference>
<dbReference type="EMBL" id="CP011058">
    <property type="protein sequence ID" value="AJY75553.1"/>
    <property type="molecule type" value="Genomic_DNA"/>
</dbReference>
<dbReference type="PANTHER" id="PTHR42756">
    <property type="entry name" value="TRANSCRIPTIONAL REGULATOR, MARR"/>
    <property type="match status" value="1"/>
</dbReference>
<dbReference type="GO" id="GO:0003677">
    <property type="term" value="F:DNA binding"/>
    <property type="evidence" value="ECO:0007669"/>
    <property type="project" value="UniProtKB-KW"/>
</dbReference>
<accession>A0A0D5NKU1</accession>
<dbReference type="HOGENOM" id="CLU_083287_18_6_9"/>
<protein>
    <submittedName>
        <fullName evidence="5">MarR family transcriptional regulator</fullName>
    </submittedName>
</protein>
<evidence type="ECO:0000256" key="2">
    <source>
        <dbReference type="ARBA" id="ARBA00023125"/>
    </source>
</evidence>
<name>A0A0D5NKU1_9BACL</name>
<keyword evidence="3" id="KW-0804">Transcription</keyword>
<dbReference type="SUPFAM" id="SSF46785">
    <property type="entry name" value="Winged helix' DNA-binding domain"/>
    <property type="match status" value="1"/>
</dbReference>
<keyword evidence="6" id="KW-1185">Reference proteome</keyword>
<evidence type="ECO:0000313" key="6">
    <source>
        <dbReference type="Proteomes" id="UP000032633"/>
    </source>
</evidence>
<dbReference type="KEGG" id="pbj:VN24_14510"/>
<dbReference type="AlphaFoldDB" id="A0A0D5NKU1"/>
<dbReference type="GO" id="GO:0003700">
    <property type="term" value="F:DNA-binding transcription factor activity"/>
    <property type="evidence" value="ECO:0007669"/>
    <property type="project" value="InterPro"/>
</dbReference>
<dbReference type="PATRIC" id="fig|1126833.4.peg.3171"/>
<dbReference type="PRINTS" id="PR00598">
    <property type="entry name" value="HTHMARR"/>
</dbReference>
<feature type="domain" description="HTH marR-type" evidence="4">
    <location>
        <begin position="4"/>
        <end position="136"/>
    </location>
</feature>
<proteinExistence type="predicted"/>
<evidence type="ECO:0000256" key="3">
    <source>
        <dbReference type="ARBA" id="ARBA00023163"/>
    </source>
</evidence>
<dbReference type="InterPro" id="IPR011991">
    <property type="entry name" value="ArsR-like_HTH"/>
</dbReference>
<keyword evidence="2" id="KW-0238">DNA-binding</keyword>
<evidence type="ECO:0000259" key="4">
    <source>
        <dbReference type="PROSITE" id="PS50995"/>
    </source>
</evidence>
<sequence>MESYQLLSYQMRDIKNALTGVLNRVLLRYDVSPVMMFTLELLLKHPEYIAIDIASEVGVTRGAITQLLDKMEKQGLVSRHPHPTSRRSLQIRVTDQGHALANSVLNEYHEQIAKMFDVYSNDEISTLSKLLSKLPL</sequence>
<organism evidence="5 6">
    <name type="scientific">Paenibacillus beijingensis</name>
    <dbReference type="NCBI Taxonomy" id="1126833"/>
    <lineage>
        <taxon>Bacteria</taxon>
        <taxon>Bacillati</taxon>
        <taxon>Bacillota</taxon>
        <taxon>Bacilli</taxon>
        <taxon>Bacillales</taxon>
        <taxon>Paenibacillaceae</taxon>
        <taxon>Paenibacillus</taxon>
    </lineage>
</organism>
<evidence type="ECO:0000313" key="5">
    <source>
        <dbReference type="EMBL" id="AJY75553.1"/>
    </source>
</evidence>
<dbReference type="PROSITE" id="PS50995">
    <property type="entry name" value="HTH_MARR_2"/>
    <property type="match status" value="1"/>
</dbReference>
<keyword evidence="1" id="KW-0805">Transcription regulation</keyword>
<gene>
    <name evidence="5" type="ORF">VN24_14510</name>
</gene>
<dbReference type="Gene3D" id="1.10.10.10">
    <property type="entry name" value="Winged helix-like DNA-binding domain superfamily/Winged helix DNA-binding domain"/>
    <property type="match status" value="1"/>
</dbReference>
<dbReference type="InterPro" id="IPR036390">
    <property type="entry name" value="WH_DNA-bd_sf"/>
</dbReference>
<reference evidence="5 6" key="1">
    <citation type="journal article" date="2015" name="J. Biotechnol.">
        <title>Complete genome sequence of Paenibacillus beijingensis 7188(T) (=DSM 24997(T)), a novel rhizobacterium from jujube garden soil.</title>
        <authorList>
            <person name="Kwak Y."/>
            <person name="Shin J.H."/>
        </authorList>
    </citation>
    <scope>NUCLEOTIDE SEQUENCE [LARGE SCALE GENOMIC DNA]</scope>
    <source>
        <strain evidence="5 6">DSM 24997</strain>
    </source>
</reference>
<dbReference type="Pfam" id="PF01047">
    <property type="entry name" value="MarR"/>
    <property type="match status" value="1"/>
</dbReference>
<dbReference type="CDD" id="cd00090">
    <property type="entry name" value="HTH_ARSR"/>
    <property type="match status" value="1"/>
</dbReference>
<dbReference type="RefSeq" id="WP_045670982.1">
    <property type="nucleotide sequence ID" value="NZ_CP011058.1"/>
</dbReference>
<dbReference type="PANTHER" id="PTHR42756:SF1">
    <property type="entry name" value="TRANSCRIPTIONAL REPRESSOR OF EMRAB OPERON"/>
    <property type="match status" value="1"/>
</dbReference>
<dbReference type="InterPro" id="IPR000835">
    <property type="entry name" value="HTH_MarR-typ"/>
</dbReference>
<dbReference type="STRING" id="1126833.VN24_14510"/>
<reference evidence="6" key="2">
    <citation type="submission" date="2015-03" db="EMBL/GenBank/DDBJ databases">
        <title>Genome sequence of Paenibacillus beijingensis strain DSM 24997T.</title>
        <authorList>
            <person name="Kwak Y."/>
            <person name="Shin J.-H."/>
        </authorList>
    </citation>
    <scope>NUCLEOTIDE SEQUENCE [LARGE SCALE GENOMIC DNA]</scope>
    <source>
        <strain evidence="6">DSM 24997</strain>
    </source>
</reference>
<dbReference type="OrthoDB" id="5521015at2"/>
<dbReference type="InterPro" id="IPR036388">
    <property type="entry name" value="WH-like_DNA-bd_sf"/>
</dbReference>
<evidence type="ECO:0000256" key="1">
    <source>
        <dbReference type="ARBA" id="ARBA00023015"/>
    </source>
</evidence>